<comment type="cofactor">
    <cofactor evidence="1">
        <name>L-ascorbate</name>
        <dbReference type="ChEBI" id="CHEBI:38290"/>
    </cofactor>
</comment>
<organism evidence="9 10">
    <name type="scientific">Bathycoccus prasinos</name>
    <dbReference type="NCBI Taxonomy" id="41875"/>
    <lineage>
        <taxon>Eukaryota</taxon>
        <taxon>Viridiplantae</taxon>
        <taxon>Chlorophyta</taxon>
        <taxon>Mamiellophyceae</taxon>
        <taxon>Mamiellales</taxon>
        <taxon>Bathycoccaceae</taxon>
        <taxon>Bathycoccus</taxon>
    </lineage>
</organism>
<evidence type="ECO:0000313" key="10">
    <source>
        <dbReference type="Proteomes" id="UP000198341"/>
    </source>
</evidence>
<keyword evidence="3" id="KW-0479">Metal-binding</keyword>
<protein>
    <recommendedName>
        <fullName evidence="8">Prolyl 4-hydroxylase alpha subunit domain-containing protein</fullName>
    </recommendedName>
</protein>
<dbReference type="InterPro" id="IPR044862">
    <property type="entry name" value="Pro_4_hyd_alph_FE2OG_OXY"/>
</dbReference>
<dbReference type="Pfam" id="PF13640">
    <property type="entry name" value="2OG-FeII_Oxy_3"/>
    <property type="match status" value="1"/>
</dbReference>
<keyword evidence="10" id="KW-1185">Reference proteome</keyword>
<dbReference type="GO" id="GO:0031418">
    <property type="term" value="F:L-ascorbic acid binding"/>
    <property type="evidence" value="ECO:0007669"/>
    <property type="project" value="InterPro"/>
</dbReference>
<dbReference type="AlphaFoldDB" id="K8F2I1"/>
<evidence type="ECO:0000256" key="4">
    <source>
        <dbReference type="ARBA" id="ARBA00022964"/>
    </source>
</evidence>
<dbReference type="PANTHER" id="PTHR10869">
    <property type="entry name" value="PROLYL 4-HYDROXYLASE ALPHA SUBUNIT"/>
    <property type="match status" value="1"/>
</dbReference>
<evidence type="ECO:0000256" key="3">
    <source>
        <dbReference type="ARBA" id="ARBA00022723"/>
    </source>
</evidence>
<dbReference type="OrthoDB" id="69177at2759"/>
<comment type="subcellular location">
    <subcellularLocation>
        <location evidence="2">Endoplasmic reticulum membrane</location>
        <topology evidence="2">Single-pass type II membrane protein</topology>
    </subcellularLocation>
</comment>
<sequence>MTTVGGGQQFVRVDFTNIRPKEKKESFVDERFHGCLSSTTTTPRLNQENDDDEEEERNQIMCRRCAATAATSSSSVTENKEVHELKAIVLKNVLSSEECRELIEGIEKRTDRGYSFWSSDDTSATSRINDSKSSSTSMFRNSDTVEVRSKEIAENLWKRVRKFILDEELVIDEDHPLHESGLEGKWKANGINDHLLFNKYVGKGHFSPHTDGATVESFNRRSFYSVLVYLNTCKEGGETSLFYNQPKESSLSHFDVDEQSRYRWPKDWIGDAAKCERGSVLIFRQEIVHEGAPVGENALKIIIRTDVMYERVEKKCNDENGRRAYDLHKRAQNEESEGHWGKAIELLKQCRKVCPEYADLVRI</sequence>
<dbReference type="STRING" id="41875.K8F2I1"/>
<comment type="catalytic activity">
    <reaction evidence="7">
        <text>L-prolyl-[collagen] + 2-oxoglutarate + O2 = trans-4-hydroxy-L-prolyl-[collagen] + succinate + CO2</text>
        <dbReference type="Rhea" id="RHEA:18945"/>
        <dbReference type="Rhea" id="RHEA-COMP:11676"/>
        <dbReference type="Rhea" id="RHEA-COMP:11680"/>
        <dbReference type="ChEBI" id="CHEBI:15379"/>
        <dbReference type="ChEBI" id="CHEBI:16526"/>
        <dbReference type="ChEBI" id="CHEBI:16810"/>
        <dbReference type="ChEBI" id="CHEBI:30031"/>
        <dbReference type="ChEBI" id="CHEBI:50342"/>
        <dbReference type="ChEBI" id="CHEBI:61965"/>
        <dbReference type="EC" id="1.14.11.2"/>
    </reaction>
</comment>
<dbReference type="Gene3D" id="2.60.120.620">
    <property type="entry name" value="q2cbj1_9rhob like domain"/>
    <property type="match status" value="1"/>
</dbReference>
<dbReference type="GO" id="GO:0004656">
    <property type="term" value="F:procollagen-proline 4-dioxygenase activity"/>
    <property type="evidence" value="ECO:0007669"/>
    <property type="project" value="UniProtKB-EC"/>
</dbReference>
<dbReference type="InterPro" id="IPR006620">
    <property type="entry name" value="Pro_4_hyd_alph"/>
</dbReference>
<keyword evidence="5" id="KW-0560">Oxidoreductase</keyword>
<accession>K8F2I1</accession>
<dbReference type="SMART" id="SM00702">
    <property type="entry name" value="P4Hc"/>
    <property type="match status" value="1"/>
</dbReference>
<name>K8F2I1_9CHLO</name>
<evidence type="ECO:0000256" key="1">
    <source>
        <dbReference type="ARBA" id="ARBA00001961"/>
    </source>
</evidence>
<proteinExistence type="predicted"/>
<keyword evidence="6" id="KW-0408">Iron</keyword>
<evidence type="ECO:0000256" key="6">
    <source>
        <dbReference type="ARBA" id="ARBA00023004"/>
    </source>
</evidence>
<dbReference type="GO" id="GO:0005506">
    <property type="term" value="F:iron ion binding"/>
    <property type="evidence" value="ECO:0007669"/>
    <property type="project" value="InterPro"/>
</dbReference>
<dbReference type="EMBL" id="FO082272">
    <property type="protein sequence ID" value="CCO66257.1"/>
    <property type="molecule type" value="Genomic_DNA"/>
</dbReference>
<dbReference type="eggNOG" id="ENOG502S0DC">
    <property type="taxonomic scope" value="Eukaryota"/>
</dbReference>
<dbReference type="SUPFAM" id="SSF51197">
    <property type="entry name" value="Clavaminate synthase-like"/>
    <property type="match status" value="1"/>
</dbReference>
<dbReference type="RefSeq" id="XP_007512169.1">
    <property type="nucleotide sequence ID" value="XM_007512107.1"/>
</dbReference>
<evidence type="ECO:0000259" key="8">
    <source>
        <dbReference type="SMART" id="SM00702"/>
    </source>
</evidence>
<dbReference type="Proteomes" id="UP000198341">
    <property type="component" value="Chromosome 7"/>
</dbReference>
<evidence type="ECO:0000256" key="7">
    <source>
        <dbReference type="ARBA" id="ARBA00049169"/>
    </source>
</evidence>
<dbReference type="GeneID" id="19014521"/>
<evidence type="ECO:0000256" key="5">
    <source>
        <dbReference type="ARBA" id="ARBA00023002"/>
    </source>
</evidence>
<gene>
    <name evidence="9" type="ORF">Bathy07g00310</name>
</gene>
<feature type="domain" description="Prolyl 4-hydroxylase alpha subunit" evidence="8">
    <location>
        <begin position="85"/>
        <end position="308"/>
    </location>
</feature>
<reference evidence="9 10" key="1">
    <citation type="submission" date="2011-10" db="EMBL/GenBank/DDBJ databases">
        <authorList>
            <person name="Genoscope - CEA"/>
        </authorList>
    </citation>
    <scope>NUCLEOTIDE SEQUENCE [LARGE SCALE GENOMIC DNA]</scope>
    <source>
        <strain evidence="9 10">RCC 1105</strain>
    </source>
</reference>
<dbReference type="InterPro" id="IPR045054">
    <property type="entry name" value="P4HA-like"/>
</dbReference>
<evidence type="ECO:0000313" key="9">
    <source>
        <dbReference type="EMBL" id="CCO66257.1"/>
    </source>
</evidence>
<keyword evidence="4" id="KW-0223">Dioxygenase</keyword>
<evidence type="ECO:0000256" key="2">
    <source>
        <dbReference type="ARBA" id="ARBA00004648"/>
    </source>
</evidence>
<dbReference type="GO" id="GO:0005789">
    <property type="term" value="C:endoplasmic reticulum membrane"/>
    <property type="evidence" value="ECO:0007669"/>
    <property type="project" value="UniProtKB-SubCell"/>
</dbReference>
<dbReference type="KEGG" id="bpg:Bathy07g00310"/>
<dbReference type="PANTHER" id="PTHR10869:SF246">
    <property type="entry name" value="TRANSMEMBRANE PROLYL 4-HYDROXYLASE"/>
    <property type="match status" value="1"/>
</dbReference>